<evidence type="ECO:0000256" key="8">
    <source>
        <dbReference type="ARBA" id="ARBA00030686"/>
    </source>
</evidence>
<comment type="pathway">
    <text evidence="1">Nucleoside biosynthesis; alpha-ribazole biosynthesis; alpha-ribazole from 5,6-dimethylbenzimidazole: step 1/2.</text>
</comment>
<dbReference type="InterPro" id="IPR003200">
    <property type="entry name" value="Nict_dMeBzImd_PRibTrfase"/>
</dbReference>
<dbReference type="Proteomes" id="UP000002484">
    <property type="component" value="Chromosome"/>
</dbReference>
<dbReference type="STRING" id="298654.FraEuI1c_1772"/>
<feature type="compositionally biased region" description="Low complexity" evidence="10">
    <location>
        <begin position="75"/>
        <end position="95"/>
    </location>
</feature>
<proteinExistence type="inferred from homology"/>
<dbReference type="UniPathway" id="UPA00061">
    <property type="reaction ID" value="UER00516"/>
</dbReference>
<feature type="region of interest" description="Disordered" evidence="10">
    <location>
        <begin position="1"/>
        <end position="111"/>
    </location>
</feature>
<evidence type="ECO:0000256" key="10">
    <source>
        <dbReference type="SAM" id="MobiDB-lite"/>
    </source>
</evidence>
<evidence type="ECO:0000256" key="7">
    <source>
        <dbReference type="ARBA" id="ARBA00022679"/>
    </source>
</evidence>
<protein>
    <recommendedName>
        <fullName evidence="4">Nicotinate-nucleotide--dimethylbenzimidazole phosphoribosyltransferase</fullName>
        <ecNumber evidence="3">2.4.2.21</ecNumber>
    </recommendedName>
    <alternativeName>
        <fullName evidence="8">N(1)-alpha-phosphoribosyltransferase</fullName>
    </alternativeName>
</protein>
<evidence type="ECO:0000256" key="9">
    <source>
        <dbReference type="ARBA" id="ARBA00047340"/>
    </source>
</evidence>
<feature type="compositionally biased region" description="Low complexity" evidence="10">
    <location>
        <begin position="44"/>
        <end position="55"/>
    </location>
</feature>
<dbReference type="CDD" id="cd02439">
    <property type="entry name" value="DMB-PRT_CobT"/>
    <property type="match status" value="1"/>
</dbReference>
<dbReference type="eggNOG" id="COG2038">
    <property type="taxonomic scope" value="Bacteria"/>
</dbReference>
<reference evidence="11 12" key="1">
    <citation type="submission" date="2010-10" db="EMBL/GenBank/DDBJ databases">
        <title>Complete sequence of Frankia sp. EuI1c.</title>
        <authorList>
            <consortium name="US DOE Joint Genome Institute"/>
            <person name="Lucas S."/>
            <person name="Copeland A."/>
            <person name="Lapidus A."/>
            <person name="Cheng J.-F."/>
            <person name="Bruce D."/>
            <person name="Goodwin L."/>
            <person name="Pitluck S."/>
            <person name="Chertkov O."/>
            <person name="Detter J.C."/>
            <person name="Han C."/>
            <person name="Tapia R."/>
            <person name="Land M."/>
            <person name="Hauser L."/>
            <person name="Jeffries C."/>
            <person name="Kyrpides N."/>
            <person name="Ivanova N."/>
            <person name="Mikhailova N."/>
            <person name="Beauchemin N."/>
            <person name="Sen A."/>
            <person name="Sur S.A."/>
            <person name="Gtari M."/>
            <person name="Wall L."/>
            <person name="Tisa L."/>
            <person name="Woyke T."/>
        </authorList>
    </citation>
    <scope>NUCLEOTIDE SEQUENCE [LARGE SCALE GENOMIC DNA]</scope>
    <source>
        <strain evidence="12">DSM 45817 / CECT 9037 / EuI1c</strain>
    </source>
</reference>
<dbReference type="SUPFAM" id="SSF52733">
    <property type="entry name" value="Nicotinate mononucleotide:5,6-dimethylbenzimidazole phosphoribosyltransferase (CobT)"/>
    <property type="match status" value="1"/>
</dbReference>
<evidence type="ECO:0000256" key="6">
    <source>
        <dbReference type="ARBA" id="ARBA00022676"/>
    </source>
</evidence>
<feature type="compositionally biased region" description="Polar residues" evidence="10">
    <location>
        <begin position="19"/>
        <end position="41"/>
    </location>
</feature>
<organism evidence="11 12">
    <name type="scientific">Pseudofrankia inefficax (strain DSM 45817 / CECT 9037 / DDB 130130 / EuI1c)</name>
    <name type="common">Frankia inefficax</name>
    <dbReference type="NCBI Taxonomy" id="298654"/>
    <lineage>
        <taxon>Bacteria</taxon>
        <taxon>Bacillati</taxon>
        <taxon>Actinomycetota</taxon>
        <taxon>Actinomycetes</taxon>
        <taxon>Frankiales</taxon>
        <taxon>Frankiaceae</taxon>
        <taxon>Pseudofrankia</taxon>
    </lineage>
</organism>
<dbReference type="GO" id="GO:0008939">
    <property type="term" value="F:nicotinate-nucleotide-dimethylbenzimidazole phosphoribosyltransferase activity"/>
    <property type="evidence" value="ECO:0007669"/>
    <property type="project" value="UniProtKB-EC"/>
</dbReference>
<dbReference type="EC" id="2.4.2.21" evidence="3"/>
<evidence type="ECO:0000313" key="12">
    <source>
        <dbReference type="Proteomes" id="UP000002484"/>
    </source>
</evidence>
<dbReference type="HOGENOM" id="CLU_002982_0_2_11"/>
<dbReference type="KEGG" id="fri:FraEuI1c_1772"/>
<dbReference type="InterPro" id="IPR036087">
    <property type="entry name" value="Nict_dMeBzImd_PRibTrfase_sf"/>
</dbReference>
<keyword evidence="5" id="KW-0169">Cobalamin biosynthesis</keyword>
<gene>
    <name evidence="11" type="ordered locus">FraEuI1c_1772</name>
</gene>
<dbReference type="Gene3D" id="1.10.1610.10">
    <property type="match status" value="1"/>
</dbReference>
<dbReference type="InterPro" id="IPR023195">
    <property type="entry name" value="Nict_dMeBzImd_PRibTrfase_N"/>
</dbReference>
<dbReference type="Pfam" id="PF02277">
    <property type="entry name" value="DBI_PRT"/>
    <property type="match status" value="1"/>
</dbReference>
<evidence type="ECO:0000256" key="1">
    <source>
        <dbReference type="ARBA" id="ARBA00005049"/>
    </source>
</evidence>
<name>E3JBF6_PSEI1</name>
<dbReference type="AlphaFoldDB" id="E3JBF6"/>
<evidence type="ECO:0000256" key="3">
    <source>
        <dbReference type="ARBA" id="ARBA00011991"/>
    </source>
</evidence>
<comment type="similarity">
    <text evidence="2">Belongs to the CobT family.</text>
</comment>
<dbReference type="PANTHER" id="PTHR43463">
    <property type="entry name" value="NICOTINATE-NUCLEOTIDE--DIMETHYLBENZIMIDAZOLE PHOSPHORIBOSYLTRANSFERASE"/>
    <property type="match status" value="1"/>
</dbReference>
<keyword evidence="6 11" id="KW-0328">Glycosyltransferase</keyword>
<sequence>MPSWLSGSLPGRPGRRSKPSGSKNAVENPQSARAGTATPGSESPGAPAAPAGAAADTENNPNAAGLTAAVPIEVDAAPASETDPAPAAPAASGPAPIDPVPEPDAAVAAAEQAAARARARALDLPADGLGRLAEVSVWIAAAQGVSPPRPITRARALLLAADHGVATAGLYPWPAGATARRAAAVATGGSPLAVLARRADVGLRVVDVAIAEPAGAPAPAAAAPTDGYRVRGGNGRIDQEDALTVPELDLAFETGRRLADEEIDGGADLLVAGALGVGADTAAAVVVAALRDLEPIDVVDRGDGSDDERWMLRTAAIRDALRRARPFASDPRSVLRVAGGADLAALAGLLVQAASRRTPVIIDGAPGCAAALAAERIAPGARAWWLVGAESGDPAAKHVVGTLGLRPLVDLSTRADDGTGALAAAALVIDAVETAVDLDAAAATVRHADDELSIPDIT</sequence>
<dbReference type="EMBL" id="CP002299">
    <property type="protein sequence ID" value="ADP79828.1"/>
    <property type="molecule type" value="Genomic_DNA"/>
</dbReference>
<keyword evidence="12" id="KW-1185">Reference proteome</keyword>
<dbReference type="Gene3D" id="3.40.50.10210">
    <property type="match status" value="1"/>
</dbReference>
<comment type="catalytic activity">
    <reaction evidence="9">
        <text>5,6-dimethylbenzimidazole + nicotinate beta-D-ribonucleotide = alpha-ribazole 5'-phosphate + nicotinate + H(+)</text>
        <dbReference type="Rhea" id="RHEA:11196"/>
        <dbReference type="ChEBI" id="CHEBI:15378"/>
        <dbReference type="ChEBI" id="CHEBI:15890"/>
        <dbReference type="ChEBI" id="CHEBI:32544"/>
        <dbReference type="ChEBI" id="CHEBI:57502"/>
        <dbReference type="ChEBI" id="CHEBI:57918"/>
        <dbReference type="EC" id="2.4.2.21"/>
    </reaction>
</comment>
<evidence type="ECO:0000256" key="2">
    <source>
        <dbReference type="ARBA" id="ARBA00007110"/>
    </source>
</evidence>
<accession>E3JBF6</accession>
<keyword evidence="7 11" id="KW-0808">Transferase</keyword>
<evidence type="ECO:0000313" key="11">
    <source>
        <dbReference type="EMBL" id="ADP79828.1"/>
    </source>
</evidence>
<evidence type="ECO:0000256" key="4">
    <source>
        <dbReference type="ARBA" id="ARBA00015486"/>
    </source>
</evidence>
<dbReference type="InParanoid" id="E3JBF6"/>
<dbReference type="GO" id="GO:0009236">
    <property type="term" value="P:cobalamin biosynthetic process"/>
    <property type="evidence" value="ECO:0007669"/>
    <property type="project" value="UniProtKB-KW"/>
</dbReference>
<evidence type="ECO:0000256" key="5">
    <source>
        <dbReference type="ARBA" id="ARBA00022573"/>
    </source>
</evidence>
<dbReference type="PANTHER" id="PTHR43463:SF1">
    <property type="entry name" value="NICOTINATE-NUCLEOTIDE--DIMETHYLBENZIMIDAZOLE PHOSPHORIBOSYLTRANSFERASE"/>
    <property type="match status" value="1"/>
</dbReference>